<feature type="transmembrane region" description="Helical" evidence="6">
    <location>
        <begin position="248"/>
        <end position="271"/>
    </location>
</feature>
<dbReference type="EMBL" id="SULG01000145">
    <property type="protein sequence ID" value="TLD40013.1"/>
    <property type="molecule type" value="Genomic_DNA"/>
</dbReference>
<feature type="transmembrane region" description="Helical" evidence="6">
    <location>
        <begin position="283"/>
        <end position="303"/>
    </location>
</feature>
<organism evidence="7 8">
    <name type="scientific">Candidatus Jettenia ecosi</name>
    <dbReference type="NCBI Taxonomy" id="2494326"/>
    <lineage>
        <taxon>Bacteria</taxon>
        <taxon>Pseudomonadati</taxon>
        <taxon>Planctomycetota</taxon>
        <taxon>Candidatus Brocadiia</taxon>
        <taxon>Candidatus Brocadiales</taxon>
        <taxon>Candidatus Brocadiaceae</taxon>
        <taxon>Candidatus Jettenia</taxon>
    </lineage>
</organism>
<evidence type="ECO:0000256" key="6">
    <source>
        <dbReference type="SAM" id="Phobius"/>
    </source>
</evidence>
<evidence type="ECO:0000313" key="7">
    <source>
        <dbReference type="EMBL" id="TLD40013.1"/>
    </source>
</evidence>
<dbReference type="PANTHER" id="PTHR47891">
    <property type="entry name" value="TRANSPORTER-RELATED"/>
    <property type="match status" value="1"/>
</dbReference>
<comment type="caution">
    <text evidence="7">The sequence shown here is derived from an EMBL/GenBank/DDBJ whole genome shotgun (WGS) entry which is preliminary data.</text>
</comment>
<dbReference type="AlphaFoldDB" id="A0A533Q621"/>
<protein>
    <submittedName>
        <fullName evidence="7">Magnesium and cobalt transport protein CorA</fullName>
    </submittedName>
</protein>
<name>A0A533Q621_9BACT</name>
<gene>
    <name evidence="7" type="ORF">JETT_3726</name>
</gene>
<keyword evidence="3 6" id="KW-0812">Transmembrane</keyword>
<evidence type="ECO:0000256" key="5">
    <source>
        <dbReference type="ARBA" id="ARBA00023136"/>
    </source>
</evidence>
<dbReference type="InterPro" id="IPR002523">
    <property type="entry name" value="MgTranspt_CorA/ZnTranspt_ZntB"/>
</dbReference>
<dbReference type="Gene3D" id="1.20.58.340">
    <property type="entry name" value="Magnesium transport protein CorA, transmembrane region"/>
    <property type="match status" value="2"/>
</dbReference>
<dbReference type="InterPro" id="IPR047199">
    <property type="entry name" value="CorA-like"/>
</dbReference>
<evidence type="ECO:0000256" key="2">
    <source>
        <dbReference type="ARBA" id="ARBA00009765"/>
    </source>
</evidence>
<dbReference type="PANTHER" id="PTHR47891:SF2">
    <property type="entry name" value="MAGNESIUM AND COBALT TRANSPORTER"/>
    <property type="match status" value="1"/>
</dbReference>
<sequence length="309" mass="35231">MITILKSTDQGLKTIHTLSDGSWINVTDPSSEEIAQVEKWGILPEFVTHSLDIDERARTERNNSLILIVLRLPYKQDKIADIPYITVPLGIVLADKFIVTISRKETVILNEFAAGRIHDLSTDKKNRFVLQLFFHTANQYLNYLRDIDASVSILKDKLYRSVQNKEVLELLKYQKSLIYFTSDLRSNELMFERLQKGQLFQAYPGDAELLDDVLIEIRQAMEMTSISENMLSQMMDAFASIISNNLNVILKFLASITIVISLPTLVAGFYGMNVRLPGQNYSFAFSSVLLVSLVISLIVVIIFKKKDWL</sequence>
<proteinExistence type="inferred from homology"/>
<keyword evidence="5 6" id="KW-0472">Membrane</keyword>
<accession>A0A533Q621</accession>
<dbReference type="Gene3D" id="3.30.460.20">
    <property type="entry name" value="CorA soluble domain-like"/>
    <property type="match status" value="1"/>
</dbReference>
<keyword evidence="4 6" id="KW-1133">Transmembrane helix</keyword>
<dbReference type="GO" id="GO:0016020">
    <property type="term" value="C:membrane"/>
    <property type="evidence" value="ECO:0007669"/>
    <property type="project" value="UniProtKB-SubCell"/>
</dbReference>
<dbReference type="SUPFAM" id="SSF144083">
    <property type="entry name" value="Magnesium transport protein CorA, transmembrane region"/>
    <property type="match status" value="1"/>
</dbReference>
<dbReference type="InterPro" id="IPR045861">
    <property type="entry name" value="CorA_cytoplasmic_dom"/>
</dbReference>
<reference evidence="7 8" key="1">
    <citation type="submission" date="2019-04" db="EMBL/GenBank/DDBJ databases">
        <title>Genome of a novel bacterium Candidatus Jettenia ecosi reconstructed from metagenome of an anammox bioreactor.</title>
        <authorList>
            <person name="Mardanov A.V."/>
            <person name="Beletsky A.V."/>
            <person name="Ravin N.V."/>
            <person name="Botchkova E.A."/>
            <person name="Litti Y.V."/>
            <person name="Nozhevnikova A.N."/>
        </authorList>
    </citation>
    <scope>NUCLEOTIDE SEQUENCE [LARGE SCALE GENOMIC DNA]</scope>
    <source>
        <strain evidence="7">J2</strain>
    </source>
</reference>
<dbReference type="SUPFAM" id="SSF143865">
    <property type="entry name" value="CorA soluble domain-like"/>
    <property type="match status" value="1"/>
</dbReference>
<evidence type="ECO:0000256" key="4">
    <source>
        <dbReference type="ARBA" id="ARBA00022989"/>
    </source>
</evidence>
<dbReference type="GO" id="GO:0046873">
    <property type="term" value="F:metal ion transmembrane transporter activity"/>
    <property type="evidence" value="ECO:0007669"/>
    <property type="project" value="InterPro"/>
</dbReference>
<dbReference type="Proteomes" id="UP000319783">
    <property type="component" value="Unassembled WGS sequence"/>
</dbReference>
<evidence type="ECO:0000313" key="8">
    <source>
        <dbReference type="Proteomes" id="UP000319783"/>
    </source>
</evidence>
<dbReference type="CDD" id="cd12827">
    <property type="entry name" value="EcCorA_ZntB-like_u2"/>
    <property type="match status" value="1"/>
</dbReference>
<dbReference type="InterPro" id="IPR045863">
    <property type="entry name" value="CorA_TM1_TM2"/>
</dbReference>
<comment type="similarity">
    <text evidence="2">Belongs to the CorA metal ion transporter (MIT) (TC 1.A.35) family.</text>
</comment>
<dbReference type="Pfam" id="PF01544">
    <property type="entry name" value="CorA"/>
    <property type="match status" value="1"/>
</dbReference>
<evidence type="ECO:0000256" key="1">
    <source>
        <dbReference type="ARBA" id="ARBA00004141"/>
    </source>
</evidence>
<evidence type="ECO:0000256" key="3">
    <source>
        <dbReference type="ARBA" id="ARBA00022692"/>
    </source>
</evidence>
<comment type="subcellular location">
    <subcellularLocation>
        <location evidence="1">Membrane</location>
        <topology evidence="1">Multi-pass membrane protein</topology>
    </subcellularLocation>
</comment>